<dbReference type="AlphaFoldDB" id="A0A0Q3HUF7"/>
<dbReference type="RefSeq" id="WP_056013402.1">
    <property type="nucleotide sequence ID" value="NZ_JABCJF010000007.1"/>
</dbReference>
<keyword evidence="1" id="KW-0472">Membrane</keyword>
<evidence type="ECO:0000313" key="2">
    <source>
        <dbReference type="EMBL" id="KQK26439.1"/>
    </source>
</evidence>
<reference evidence="3 5" key="2">
    <citation type="submission" date="2020-04" db="EMBL/GenBank/DDBJ databases">
        <title>Genome analysis and antimicrobial resistance characteristics of Chryseobacterium aquaticum isolated from farmed salmonids.</title>
        <authorList>
            <person name="Saticioglu I.B."/>
            <person name="Duman M."/>
            <person name="Altun S."/>
        </authorList>
    </citation>
    <scope>NUCLEOTIDE SEQUENCE [LARGE SCALE GENOMIC DNA]</scope>
    <source>
        <strain evidence="3 5">C-174</strain>
    </source>
</reference>
<dbReference type="STRING" id="452084.AR438_06640"/>
<dbReference type="EMBL" id="LLYZ01000004">
    <property type="protein sequence ID" value="KQK26439.1"/>
    <property type="molecule type" value="Genomic_DNA"/>
</dbReference>
<organism evidence="2 4">
    <name type="scientific">Chryseobacterium aquaticum</name>
    <dbReference type="NCBI Taxonomy" id="452084"/>
    <lineage>
        <taxon>Bacteria</taxon>
        <taxon>Pseudomonadati</taxon>
        <taxon>Bacteroidota</taxon>
        <taxon>Flavobacteriia</taxon>
        <taxon>Flavobacteriales</taxon>
        <taxon>Weeksellaceae</taxon>
        <taxon>Chryseobacterium group</taxon>
        <taxon>Chryseobacterium</taxon>
    </lineage>
</organism>
<name>A0A0Q3HUF7_9FLAO</name>
<dbReference type="InterPro" id="IPR011655">
    <property type="entry name" value="MpPF26"/>
</dbReference>
<evidence type="ECO:0000313" key="5">
    <source>
        <dbReference type="Proteomes" id="UP000548067"/>
    </source>
</evidence>
<keyword evidence="4" id="KW-1185">Reference proteome</keyword>
<dbReference type="PROSITE" id="PS51257">
    <property type="entry name" value="PROKAR_LIPOPROTEIN"/>
    <property type="match status" value="1"/>
</dbReference>
<dbReference type="EMBL" id="JABCJF010000007">
    <property type="protein sequence ID" value="NMR35169.1"/>
    <property type="molecule type" value="Genomic_DNA"/>
</dbReference>
<comment type="caution">
    <text evidence="2">The sequence shown here is derived from an EMBL/GenBank/DDBJ whole genome shotgun (WGS) entry which is preliminary data.</text>
</comment>
<evidence type="ECO:0000313" key="4">
    <source>
        <dbReference type="Proteomes" id="UP000051682"/>
    </source>
</evidence>
<reference evidence="2 4" key="1">
    <citation type="submission" date="2015-10" db="EMBL/GenBank/DDBJ databases">
        <title>Chryseobacterium aquaticum genome.</title>
        <authorList>
            <person name="Newman J.D."/>
            <person name="Ferguson M.B."/>
            <person name="Miller J.R."/>
        </authorList>
    </citation>
    <scope>NUCLEOTIDE SEQUENCE [LARGE SCALE GENOMIC DNA]</scope>
    <source>
        <strain evidence="2 4">KCTC 12483</strain>
    </source>
</reference>
<dbReference type="Proteomes" id="UP000051682">
    <property type="component" value="Unassembled WGS sequence"/>
</dbReference>
<keyword evidence="1" id="KW-1133">Transmembrane helix</keyword>
<sequence>MNQQKLPNATAVLVLGIVSIVGCCCYGLLGLIAGIIALVLYNKDNALYQQNPTLYSDYNNLKTGRILSIIGIALSALYILAIIISGFVLGWDALTNQELMQERLQDFQNR</sequence>
<evidence type="ECO:0000313" key="3">
    <source>
        <dbReference type="EMBL" id="NMR35169.1"/>
    </source>
</evidence>
<protein>
    <submittedName>
        <fullName evidence="3">DUF4190 domain-containing protein</fullName>
    </submittedName>
</protein>
<feature type="transmembrane region" description="Helical" evidence="1">
    <location>
        <begin position="12"/>
        <end position="41"/>
    </location>
</feature>
<dbReference type="Proteomes" id="UP000548067">
    <property type="component" value="Unassembled WGS sequence"/>
</dbReference>
<dbReference type="Pfam" id="PF07666">
    <property type="entry name" value="MpPF26"/>
    <property type="match status" value="1"/>
</dbReference>
<keyword evidence="1" id="KW-0812">Transmembrane</keyword>
<gene>
    <name evidence="2" type="ORF">AR438_06640</name>
    <name evidence="3" type="ORF">HIO71_13315</name>
</gene>
<dbReference type="NCBIfam" id="NF040945">
    <property type="entry name" value="CCC_membrane"/>
    <property type="match status" value="1"/>
</dbReference>
<feature type="transmembrane region" description="Helical" evidence="1">
    <location>
        <begin position="66"/>
        <end position="91"/>
    </location>
</feature>
<evidence type="ECO:0000256" key="1">
    <source>
        <dbReference type="SAM" id="Phobius"/>
    </source>
</evidence>
<proteinExistence type="predicted"/>
<accession>A0A0Q3HUF7</accession>